<gene>
    <name evidence="6" type="ORF">C5Y93_04770</name>
</gene>
<proteinExistence type="inferred from homology"/>
<keyword evidence="2" id="KW-0805">Transcription regulation</keyword>
<evidence type="ECO:0000256" key="2">
    <source>
        <dbReference type="ARBA" id="ARBA00023015"/>
    </source>
</evidence>
<dbReference type="RefSeq" id="WP_105334249.1">
    <property type="nucleotide sequence ID" value="NZ_PUHZ01000005.1"/>
</dbReference>
<keyword evidence="4" id="KW-0804">Transcription</keyword>
<evidence type="ECO:0000256" key="1">
    <source>
        <dbReference type="ARBA" id="ARBA00009437"/>
    </source>
</evidence>
<evidence type="ECO:0000259" key="5">
    <source>
        <dbReference type="Pfam" id="PF03466"/>
    </source>
</evidence>
<dbReference type="SUPFAM" id="SSF53850">
    <property type="entry name" value="Periplasmic binding protein-like II"/>
    <property type="match status" value="1"/>
</dbReference>
<dbReference type="GO" id="GO:0000976">
    <property type="term" value="F:transcription cis-regulatory region binding"/>
    <property type="evidence" value="ECO:0007669"/>
    <property type="project" value="TreeGrafter"/>
</dbReference>
<dbReference type="GO" id="GO:0006355">
    <property type="term" value="P:regulation of DNA-templated transcription"/>
    <property type="evidence" value="ECO:0007669"/>
    <property type="project" value="TreeGrafter"/>
</dbReference>
<dbReference type="AlphaFoldDB" id="A0A2S8GSF2"/>
<dbReference type="PANTHER" id="PTHR30126">
    <property type="entry name" value="HTH-TYPE TRANSCRIPTIONAL REGULATOR"/>
    <property type="match status" value="1"/>
</dbReference>
<dbReference type="CDD" id="cd05466">
    <property type="entry name" value="PBP2_LTTR_substrate"/>
    <property type="match status" value="1"/>
</dbReference>
<dbReference type="EMBL" id="PUHZ01000005">
    <property type="protein sequence ID" value="PQO47358.1"/>
    <property type="molecule type" value="Genomic_DNA"/>
</dbReference>
<comment type="caution">
    <text evidence="6">The sequence shown here is derived from an EMBL/GenBank/DDBJ whole genome shotgun (WGS) entry which is preliminary data.</text>
</comment>
<name>A0A2S8GSF2_9BACT</name>
<dbReference type="OrthoDB" id="7260751at2"/>
<evidence type="ECO:0000256" key="3">
    <source>
        <dbReference type="ARBA" id="ARBA00023125"/>
    </source>
</evidence>
<dbReference type="Proteomes" id="UP000237819">
    <property type="component" value="Unassembled WGS sequence"/>
</dbReference>
<dbReference type="Gene3D" id="3.40.190.290">
    <property type="match status" value="1"/>
</dbReference>
<comment type="similarity">
    <text evidence="1">Belongs to the LysR transcriptional regulatory family.</text>
</comment>
<feature type="domain" description="LysR substrate-binding" evidence="5">
    <location>
        <begin position="101"/>
        <end position="281"/>
    </location>
</feature>
<reference evidence="6 7" key="1">
    <citation type="submission" date="2018-02" db="EMBL/GenBank/DDBJ databases">
        <title>Comparative genomes isolates from brazilian mangrove.</title>
        <authorList>
            <person name="Araujo J.E."/>
            <person name="Taketani R.G."/>
            <person name="Silva M.C.P."/>
            <person name="Loureco M.V."/>
            <person name="Andreote F.D."/>
        </authorList>
    </citation>
    <scope>NUCLEOTIDE SEQUENCE [LARGE SCALE GENOMIC DNA]</scope>
    <source>
        <strain evidence="6 7">Nap-Phe MGV</strain>
    </source>
</reference>
<dbReference type="Pfam" id="PF03466">
    <property type="entry name" value="LysR_substrate"/>
    <property type="match status" value="1"/>
</dbReference>
<sequence>MKSGIDHLEFFCGWYKHLLDGVPRSDIAEMLYAAKPISEADTKRTKNSVEVAILRNIDDMLHFYDVSILEAEEATDEGKEFFDRAEDALRAFRSLKLPTLSTVVKIATIDAGACYWIPRALAENDFLKQHPNINLEIRIREWWQVIADVRSGRAHFGVATDIPNSSVETKTFLSRPHQIVMHENHRLAEKEVITADSLRTETIVCLSTSALPADFAGTFPESQTVVLQTGSEIVNWLANGIGVGFLPHDMIPLWTPLVTRKYKGVPLPVAKDALITRKQTKKNKRKLPEHAQQVYDCILNFWAAEKAPQP</sequence>
<keyword evidence="3" id="KW-0238">DNA-binding</keyword>
<evidence type="ECO:0000256" key="4">
    <source>
        <dbReference type="ARBA" id="ARBA00023163"/>
    </source>
</evidence>
<dbReference type="PANTHER" id="PTHR30126:SF40">
    <property type="entry name" value="HTH-TYPE TRANSCRIPTIONAL REGULATOR GLTR"/>
    <property type="match status" value="1"/>
</dbReference>
<dbReference type="InterPro" id="IPR005119">
    <property type="entry name" value="LysR_subst-bd"/>
</dbReference>
<accession>A0A2S8GSF2</accession>
<organism evidence="6 7">
    <name type="scientific">Blastopirellula marina</name>
    <dbReference type="NCBI Taxonomy" id="124"/>
    <lineage>
        <taxon>Bacteria</taxon>
        <taxon>Pseudomonadati</taxon>
        <taxon>Planctomycetota</taxon>
        <taxon>Planctomycetia</taxon>
        <taxon>Pirellulales</taxon>
        <taxon>Pirellulaceae</taxon>
        <taxon>Blastopirellula</taxon>
    </lineage>
</organism>
<evidence type="ECO:0000313" key="6">
    <source>
        <dbReference type="EMBL" id="PQO47358.1"/>
    </source>
</evidence>
<evidence type="ECO:0000313" key="7">
    <source>
        <dbReference type="Proteomes" id="UP000237819"/>
    </source>
</evidence>
<protein>
    <recommendedName>
        <fullName evidence="5">LysR substrate-binding domain-containing protein</fullName>
    </recommendedName>
</protein>